<evidence type="ECO:0000256" key="1">
    <source>
        <dbReference type="SAM" id="MobiDB-lite"/>
    </source>
</evidence>
<protein>
    <submittedName>
        <fullName evidence="2">Uncharacterized protein</fullName>
    </submittedName>
</protein>
<comment type="caution">
    <text evidence="2">The sequence shown here is derived from an EMBL/GenBank/DDBJ whole genome shotgun (WGS) entry which is preliminary data.</text>
</comment>
<proteinExistence type="predicted"/>
<evidence type="ECO:0000313" key="3">
    <source>
        <dbReference type="Proteomes" id="UP001396334"/>
    </source>
</evidence>
<organism evidence="2 3">
    <name type="scientific">Hibiscus sabdariffa</name>
    <name type="common">roselle</name>
    <dbReference type="NCBI Taxonomy" id="183260"/>
    <lineage>
        <taxon>Eukaryota</taxon>
        <taxon>Viridiplantae</taxon>
        <taxon>Streptophyta</taxon>
        <taxon>Embryophyta</taxon>
        <taxon>Tracheophyta</taxon>
        <taxon>Spermatophyta</taxon>
        <taxon>Magnoliopsida</taxon>
        <taxon>eudicotyledons</taxon>
        <taxon>Gunneridae</taxon>
        <taxon>Pentapetalae</taxon>
        <taxon>rosids</taxon>
        <taxon>malvids</taxon>
        <taxon>Malvales</taxon>
        <taxon>Malvaceae</taxon>
        <taxon>Malvoideae</taxon>
        <taxon>Hibiscus</taxon>
    </lineage>
</organism>
<feature type="compositionally biased region" description="Basic and acidic residues" evidence="1">
    <location>
        <begin position="114"/>
        <end position="124"/>
    </location>
</feature>
<evidence type="ECO:0000313" key="2">
    <source>
        <dbReference type="EMBL" id="KAK9018228.1"/>
    </source>
</evidence>
<accession>A0ABR2RZ16</accession>
<sequence>MERRNPEKGREEGKYSEAEKSNPGERNIARKTGEAEERIPVAGKTVDGKDSKSTKADFERVGESLENKAKKNIEMANVQRSRRFFPEYSLKADRIRINVSRENGVAKATSLQRSPEEPKLKDSECTSDVKSPKGGMVGEDRCRSGTELDAIKAMCAEREYDECFHREENGLRNRSIGEEWLGGSSKEEMADCGNRNGVGNIENGVEFGMGEEIEEEGCNVVSPNVTELTNCVALVADQEMIG</sequence>
<feature type="region of interest" description="Disordered" evidence="1">
    <location>
        <begin position="1"/>
        <end position="59"/>
    </location>
</feature>
<feature type="compositionally biased region" description="Basic and acidic residues" evidence="1">
    <location>
        <begin position="46"/>
        <end position="59"/>
    </location>
</feature>
<keyword evidence="3" id="KW-1185">Reference proteome</keyword>
<gene>
    <name evidence="2" type="ORF">V6N11_001207</name>
</gene>
<feature type="compositionally biased region" description="Basic and acidic residues" evidence="1">
    <location>
        <begin position="1"/>
        <end position="39"/>
    </location>
</feature>
<feature type="region of interest" description="Disordered" evidence="1">
    <location>
        <begin position="103"/>
        <end position="141"/>
    </location>
</feature>
<dbReference type="EMBL" id="JBBPBN010000019">
    <property type="protein sequence ID" value="KAK9018228.1"/>
    <property type="molecule type" value="Genomic_DNA"/>
</dbReference>
<dbReference type="Proteomes" id="UP001396334">
    <property type="component" value="Unassembled WGS sequence"/>
</dbReference>
<reference evidence="2 3" key="1">
    <citation type="journal article" date="2024" name="G3 (Bethesda)">
        <title>Genome assembly of Hibiscus sabdariffa L. provides insights into metabolisms of medicinal natural products.</title>
        <authorList>
            <person name="Kim T."/>
        </authorList>
    </citation>
    <scope>NUCLEOTIDE SEQUENCE [LARGE SCALE GENOMIC DNA]</scope>
    <source>
        <strain evidence="2">TK-2024</strain>
        <tissue evidence="2">Old leaves</tissue>
    </source>
</reference>
<name>A0ABR2RZ16_9ROSI</name>